<keyword evidence="10 17" id="KW-0067">ATP-binding</keyword>
<dbReference type="SUPFAM" id="SSF53623">
    <property type="entry name" value="MurD-like peptide ligases, catalytic domain"/>
    <property type="match status" value="1"/>
</dbReference>
<dbReference type="GO" id="GO:0005524">
    <property type="term" value="F:ATP binding"/>
    <property type="evidence" value="ECO:0007669"/>
    <property type="project" value="UniProtKB-UniRule"/>
</dbReference>
<comment type="similarity">
    <text evidence="4 17">Belongs to the MurCDEF family.</text>
</comment>
<comment type="function">
    <text evidence="1 17 18">Cell wall formation. Catalyzes the addition of glutamate to the nucleotide precursor UDP-N-acetylmuramoyl-L-alanine (UMA).</text>
</comment>
<evidence type="ECO:0000256" key="17">
    <source>
        <dbReference type="HAMAP-Rule" id="MF_00639"/>
    </source>
</evidence>
<dbReference type="HAMAP" id="MF_00639">
    <property type="entry name" value="MurD"/>
    <property type="match status" value="1"/>
</dbReference>
<dbReference type="InterPro" id="IPR036565">
    <property type="entry name" value="Mur-like_cat_sf"/>
</dbReference>
<keyword evidence="12 17" id="KW-0573">Peptidoglycan synthesis</keyword>
<dbReference type="PATRIC" id="fig|319653.3.peg.566"/>
<evidence type="ECO:0000256" key="1">
    <source>
        <dbReference type="ARBA" id="ARBA00002734"/>
    </source>
</evidence>
<evidence type="ECO:0000313" key="23">
    <source>
        <dbReference type="Proteomes" id="UP000051749"/>
    </source>
</evidence>
<dbReference type="SUPFAM" id="SSF53244">
    <property type="entry name" value="MurD-like peptide ligases, peptide-binding domain"/>
    <property type="match status" value="1"/>
</dbReference>
<evidence type="ECO:0000256" key="9">
    <source>
        <dbReference type="ARBA" id="ARBA00022741"/>
    </source>
</evidence>
<dbReference type="InterPro" id="IPR005762">
    <property type="entry name" value="MurD"/>
</dbReference>
<evidence type="ECO:0000256" key="7">
    <source>
        <dbReference type="ARBA" id="ARBA00022490"/>
    </source>
</evidence>
<proteinExistence type="inferred from homology"/>
<dbReference type="Gene3D" id="3.90.190.20">
    <property type="entry name" value="Mur ligase, C-terminal domain"/>
    <property type="match status" value="1"/>
</dbReference>
<dbReference type="InterPro" id="IPR013221">
    <property type="entry name" value="Mur_ligase_cen"/>
</dbReference>
<dbReference type="SUPFAM" id="SSF51984">
    <property type="entry name" value="MurCD N-terminal domain"/>
    <property type="match status" value="1"/>
</dbReference>
<evidence type="ECO:0000256" key="11">
    <source>
        <dbReference type="ARBA" id="ARBA00022960"/>
    </source>
</evidence>
<organism evidence="21 23">
    <name type="scientific">Pediococcus ethanolidurans</name>
    <dbReference type="NCBI Taxonomy" id="319653"/>
    <lineage>
        <taxon>Bacteria</taxon>
        <taxon>Bacillati</taxon>
        <taxon>Bacillota</taxon>
        <taxon>Bacilli</taxon>
        <taxon>Lactobacillales</taxon>
        <taxon>Lactobacillaceae</taxon>
        <taxon>Pediococcus</taxon>
    </lineage>
</organism>
<dbReference type="Gene3D" id="3.40.50.720">
    <property type="entry name" value="NAD(P)-binding Rossmann-like Domain"/>
    <property type="match status" value="1"/>
</dbReference>
<feature type="binding site" evidence="17">
    <location>
        <begin position="119"/>
        <end position="125"/>
    </location>
    <ligand>
        <name>ATP</name>
        <dbReference type="ChEBI" id="CHEBI:30616"/>
    </ligand>
</feature>
<evidence type="ECO:0000256" key="2">
    <source>
        <dbReference type="ARBA" id="ARBA00004496"/>
    </source>
</evidence>
<name>A0A0R2JXZ2_9LACO</name>
<dbReference type="EC" id="6.3.2.9" evidence="5 17"/>
<dbReference type="UniPathway" id="UPA00219"/>
<keyword evidence="11 17" id="KW-0133">Cell shape</keyword>
<evidence type="ECO:0000256" key="10">
    <source>
        <dbReference type="ARBA" id="ARBA00022840"/>
    </source>
</evidence>
<evidence type="ECO:0000313" key="22">
    <source>
        <dbReference type="EMBL" id="SER75173.1"/>
    </source>
</evidence>
<evidence type="ECO:0000256" key="14">
    <source>
        <dbReference type="ARBA" id="ARBA00030398"/>
    </source>
</evidence>
<dbReference type="Pfam" id="PF21799">
    <property type="entry name" value="MurD-like_N"/>
    <property type="match status" value="1"/>
</dbReference>
<keyword evidence="7 17" id="KW-0963">Cytoplasm</keyword>
<dbReference type="EMBL" id="FOGK01000015">
    <property type="protein sequence ID" value="SER75173.1"/>
    <property type="molecule type" value="Genomic_DNA"/>
</dbReference>
<feature type="domain" description="Mur ligase C-terminal" evidence="19">
    <location>
        <begin position="315"/>
        <end position="428"/>
    </location>
</feature>
<reference evidence="21 23" key="1">
    <citation type="journal article" date="2015" name="Genome Announc.">
        <title>Expanding the biotechnology potential of lactobacilli through comparative genomics of 213 strains and associated genera.</title>
        <authorList>
            <person name="Sun Z."/>
            <person name="Harris H.M."/>
            <person name="McCann A."/>
            <person name="Guo C."/>
            <person name="Argimon S."/>
            <person name="Zhang W."/>
            <person name="Yang X."/>
            <person name="Jeffery I.B."/>
            <person name="Cooney J.C."/>
            <person name="Kagawa T.F."/>
            <person name="Liu W."/>
            <person name="Song Y."/>
            <person name="Salvetti E."/>
            <person name="Wrobel A."/>
            <person name="Rasinkangas P."/>
            <person name="Parkhill J."/>
            <person name="Rea M.C."/>
            <person name="O'Sullivan O."/>
            <person name="Ritari J."/>
            <person name="Douillard F.P."/>
            <person name="Paul Ross R."/>
            <person name="Yang R."/>
            <person name="Briner A.E."/>
            <person name="Felis G.E."/>
            <person name="de Vos W.M."/>
            <person name="Barrangou R."/>
            <person name="Klaenhammer T.R."/>
            <person name="Caufield P.W."/>
            <person name="Cui Y."/>
            <person name="Zhang H."/>
            <person name="O'Toole P.W."/>
        </authorList>
    </citation>
    <scope>NUCLEOTIDE SEQUENCE [LARGE SCALE GENOMIC DNA]</scope>
    <source>
        <strain evidence="21 23">DSM 22301</strain>
    </source>
</reference>
<accession>A0A0R2JXZ2</accession>
<keyword evidence="24" id="KW-1185">Reference proteome</keyword>
<dbReference type="PANTHER" id="PTHR43692">
    <property type="entry name" value="UDP-N-ACETYLMURAMOYLALANINE--D-GLUTAMATE LIGASE"/>
    <property type="match status" value="1"/>
</dbReference>
<protein>
    <recommendedName>
        <fullName evidence="6 17">UDP-N-acetylmuramoylalanine--D-glutamate ligase</fullName>
        <ecNumber evidence="5 17">6.3.2.9</ecNumber>
    </recommendedName>
    <alternativeName>
        <fullName evidence="15 17">D-glutamic acid-adding enzyme</fullName>
    </alternativeName>
    <alternativeName>
        <fullName evidence="14 17">UDP-N-acetylmuramoyl-L-alanyl-D-glutamate synthetase</fullName>
    </alternativeName>
</protein>
<gene>
    <name evidence="17" type="primary">murD</name>
    <name evidence="21" type="ORF">IV87_GL000556</name>
    <name evidence="22" type="ORF">SAMN04487973_11527</name>
</gene>
<dbReference type="Pfam" id="PF02875">
    <property type="entry name" value="Mur_ligase_C"/>
    <property type="match status" value="1"/>
</dbReference>
<evidence type="ECO:0000313" key="24">
    <source>
        <dbReference type="Proteomes" id="UP000182818"/>
    </source>
</evidence>
<comment type="pathway">
    <text evidence="3 17 18">Cell wall biogenesis; peptidoglycan biosynthesis.</text>
</comment>
<comment type="caution">
    <text evidence="21">The sequence shown here is derived from an EMBL/GenBank/DDBJ whole genome shotgun (WGS) entry which is preliminary data.</text>
</comment>
<evidence type="ECO:0000256" key="4">
    <source>
        <dbReference type="ARBA" id="ARBA00010416"/>
    </source>
</evidence>
<dbReference type="Gene3D" id="3.40.1190.10">
    <property type="entry name" value="Mur-like, catalytic domain"/>
    <property type="match status" value="1"/>
</dbReference>
<dbReference type="GO" id="GO:0071555">
    <property type="term" value="P:cell wall organization"/>
    <property type="evidence" value="ECO:0007669"/>
    <property type="project" value="UniProtKB-KW"/>
</dbReference>
<dbReference type="GeneID" id="76043922"/>
<dbReference type="Proteomes" id="UP000051749">
    <property type="component" value="Unassembled WGS sequence"/>
</dbReference>
<dbReference type="AlphaFoldDB" id="A0A0R2JXZ2"/>
<evidence type="ECO:0000256" key="8">
    <source>
        <dbReference type="ARBA" id="ARBA00022598"/>
    </source>
</evidence>
<dbReference type="GO" id="GO:0005737">
    <property type="term" value="C:cytoplasm"/>
    <property type="evidence" value="ECO:0007669"/>
    <property type="project" value="UniProtKB-SubCell"/>
</dbReference>
<evidence type="ECO:0000256" key="6">
    <source>
        <dbReference type="ARBA" id="ARBA00015655"/>
    </source>
</evidence>
<keyword evidence="17 18" id="KW-0131">Cell cycle</keyword>
<dbReference type="EMBL" id="JQBY01000015">
    <property type="protein sequence ID" value="KRN82057.1"/>
    <property type="molecule type" value="Genomic_DNA"/>
</dbReference>
<evidence type="ECO:0000256" key="16">
    <source>
        <dbReference type="ARBA" id="ARBA00047632"/>
    </source>
</evidence>
<sequence length="458" mass="50056">MKEITDYQDKKILVLGLAKSGVSAARLLQKLGALVTVNDAKPFDENPDAQSLLEEGIKVVTGGHPLTLLDEGFELIVKNPGIPYTNPIIKGALAKKIPIISEPELAYQVLSGEMIGITGSNGKTTTTTMIQLMLDENRSAGHAYLAGNIGIPATTVVQKVQSQDVMVTELSSFMLASVKTLKPHIAVITNIFSNHLDWHGTRENYVRDKMHITRNQTAQDFLVINWDNPEWQQLSKQTSAQVVPFSRKNLTEEGAYQNGDFLYFKGEKIIAAADIKVPGVQNIENALAAIAVAKISGQPNEAIVQVLKTFGGVKHRVQYVNTWNGREFYNDSKATDIEATQVALRSFKKPIVLIAGGLDRGYTFEKLETDFKQHVKAIILVGQTSKLLAQTAKSAGVPVIEFAHKVKDAVPLAYKASDAGDVVLLSPANASWDQYKTFEVRGDEFISAVQTLQNGKKA</sequence>
<keyword evidence="13 17" id="KW-0961">Cell wall biogenesis/degradation</keyword>
<evidence type="ECO:0000256" key="18">
    <source>
        <dbReference type="RuleBase" id="RU003664"/>
    </source>
</evidence>
<comment type="subcellular location">
    <subcellularLocation>
        <location evidence="2 17 18">Cytoplasm</location>
    </subcellularLocation>
</comment>
<evidence type="ECO:0000256" key="5">
    <source>
        <dbReference type="ARBA" id="ARBA00012212"/>
    </source>
</evidence>
<dbReference type="Proteomes" id="UP000182818">
    <property type="component" value="Unassembled WGS sequence"/>
</dbReference>
<evidence type="ECO:0000313" key="21">
    <source>
        <dbReference type="EMBL" id="KRN82057.1"/>
    </source>
</evidence>
<evidence type="ECO:0000259" key="19">
    <source>
        <dbReference type="Pfam" id="PF02875"/>
    </source>
</evidence>
<dbReference type="RefSeq" id="WP_057806910.1">
    <property type="nucleotide sequence ID" value="NZ_BJYP01000032.1"/>
</dbReference>
<feature type="domain" description="Mur ligase central" evidence="20">
    <location>
        <begin position="117"/>
        <end position="293"/>
    </location>
</feature>
<dbReference type="Pfam" id="PF08245">
    <property type="entry name" value="Mur_ligase_M"/>
    <property type="match status" value="1"/>
</dbReference>
<dbReference type="GO" id="GO:0008764">
    <property type="term" value="F:UDP-N-acetylmuramoylalanine-D-glutamate ligase activity"/>
    <property type="evidence" value="ECO:0007669"/>
    <property type="project" value="UniProtKB-UniRule"/>
</dbReference>
<evidence type="ECO:0000259" key="20">
    <source>
        <dbReference type="Pfam" id="PF08245"/>
    </source>
</evidence>
<dbReference type="STRING" id="319653.SAMN04487973_11527"/>
<comment type="catalytic activity">
    <reaction evidence="16 17 18">
        <text>UDP-N-acetyl-alpha-D-muramoyl-L-alanine + D-glutamate + ATP = UDP-N-acetyl-alpha-D-muramoyl-L-alanyl-D-glutamate + ADP + phosphate + H(+)</text>
        <dbReference type="Rhea" id="RHEA:16429"/>
        <dbReference type="ChEBI" id="CHEBI:15378"/>
        <dbReference type="ChEBI" id="CHEBI:29986"/>
        <dbReference type="ChEBI" id="CHEBI:30616"/>
        <dbReference type="ChEBI" id="CHEBI:43474"/>
        <dbReference type="ChEBI" id="CHEBI:83898"/>
        <dbReference type="ChEBI" id="CHEBI:83900"/>
        <dbReference type="ChEBI" id="CHEBI:456216"/>
        <dbReference type="EC" id="6.3.2.9"/>
    </reaction>
</comment>
<reference evidence="22 24" key="2">
    <citation type="submission" date="2016-10" db="EMBL/GenBank/DDBJ databases">
        <authorList>
            <person name="Varghese N."/>
            <person name="Submissions S."/>
        </authorList>
    </citation>
    <scope>NUCLEOTIDE SEQUENCE [LARGE SCALE GENOMIC DNA]</scope>
    <source>
        <strain evidence="22 24">CGMCC 1.3889</strain>
    </source>
</reference>
<evidence type="ECO:0000256" key="13">
    <source>
        <dbReference type="ARBA" id="ARBA00023316"/>
    </source>
</evidence>
<keyword evidence="8 17" id="KW-0436">Ligase</keyword>
<dbReference type="OrthoDB" id="9809796at2"/>
<dbReference type="GO" id="GO:0051301">
    <property type="term" value="P:cell division"/>
    <property type="evidence" value="ECO:0007669"/>
    <property type="project" value="UniProtKB-KW"/>
</dbReference>
<evidence type="ECO:0000256" key="12">
    <source>
        <dbReference type="ARBA" id="ARBA00022984"/>
    </source>
</evidence>
<dbReference type="GO" id="GO:0008360">
    <property type="term" value="P:regulation of cell shape"/>
    <property type="evidence" value="ECO:0007669"/>
    <property type="project" value="UniProtKB-KW"/>
</dbReference>
<keyword evidence="17 18" id="KW-0132">Cell division</keyword>
<keyword evidence="9 17" id="KW-0547">Nucleotide-binding</keyword>
<dbReference type="InterPro" id="IPR036615">
    <property type="entry name" value="Mur_ligase_C_dom_sf"/>
</dbReference>
<evidence type="ECO:0000256" key="3">
    <source>
        <dbReference type="ARBA" id="ARBA00004752"/>
    </source>
</evidence>
<dbReference type="GO" id="GO:0009252">
    <property type="term" value="P:peptidoglycan biosynthetic process"/>
    <property type="evidence" value="ECO:0007669"/>
    <property type="project" value="UniProtKB-UniRule"/>
</dbReference>
<dbReference type="NCBIfam" id="TIGR01087">
    <property type="entry name" value="murD"/>
    <property type="match status" value="1"/>
</dbReference>
<evidence type="ECO:0000256" key="15">
    <source>
        <dbReference type="ARBA" id="ARBA00032324"/>
    </source>
</evidence>
<dbReference type="PANTHER" id="PTHR43692:SF1">
    <property type="entry name" value="UDP-N-ACETYLMURAMOYLALANINE--D-GLUTAMATE LIGASE"/>
    <property type="match status" value="1"/>
</dbReference>
<dbReference type="InterPro" id="IPR004101">
    <property type="entry name" value="Mur_ligase_C"/>
</dbReference>